<feature type="signal peptide" evidence="2">
    <location>
        <begin position="1"/>
        <end position="22"/>
    </location>
</feature>
<name>A0A8J4X9T4_CLAMG</name>
<proteinExistence type="predicted"/>
<protein>
    <submittedName>
        <fullName evidence="3">Complement C1q subcomponent subunit B-like</fullName>
    </submittedName>
</protein>
<evidence type="ECO:0000313" key="3">
    <source>
        <dbReference type="EMBL" id="KAF5906959.1"/>
    </source>
</evidence>
<evidence type="ECO:0000256" key="2">
    <source>
        <dbReference type="SAM" id="SignalP"/>
    </source>
</evidence>
<feature type="region of interest" description="Disordered" evidence="1">
    <location>
        <begin position="29"/>
        <end position="56"/>
    </location>
</feature>
<accession>A0A8J4X9T4</accession>
<feature type="non-terminal residue" evidence="3">
    <location>
        <position position="1"/>
    </location>
</feature>
<dbReference type="AlphaFoldDB" id="A0A8J4X9T4"/>
<keyword evidence="4" id="KW-1185">Reference proteome</keyword>
<keyword evidence="2" id="KW-0732">Signal</keyword>
<evidence type="ECO:0000313" key="4">
    <source>
        <dbReference type="Proteomes" id="UP000727407"/>
    </source>
</evidence>
<organism evidence="3 4">
    <name type="scientific">Clarias magur</name>
    <name type="common">Asian catfish</name>
    <name type="synonym">Macropteronotus magur</name>
    <dbReference type="NCBI Taxonomy" id="1594786"/>
    <lineage>
        <taxon>Eukaryota</taxon>
        <taxon>Metazoa</taxon>
        <taxon>Chordata</taxon>
        <taxon>Craniata</taxon>
        <taxon>Vertebrata</taxon>
        <taxon>Euteleostomi</taxon>
        <taxon>Actinopterygii</taxon>
        <taxon>Neopterygii</taxon>
        <taxon>Teleostei</taxon>
        <taxon>Ostariophysi</taxon>
        <taxon>Siluriformes</taxon>
        <taxon>Clariidae</taxon>
        <taxon>Clarias</taxon>
    </lineage>
</organism>
<reference evidence="3" key="1">
    <citation type="submission" date="2020-07" db="EMBL/GenBank/DDBJ databases">
        <title>Clarias magur genome sequencing, assembly and annotation.</title>
        <authorList>
            <person name="Kushwaha B."/>
            <person name="Kumar R."/>
            <person name="Das P."/>
            <person name="Joshi C.G."/>
            <person name="Kumar D."/>
            <person name="Nagpure N.S."/>
            <person name="Pandey M."/>
            <person name="Agarwal S."/>
            <person name="Srivastava S."/>
            <person name="Singh M."/>
            <person name="Sahoo L."/>
            <person name="Jayasankar P."/>
            <person name="Meher P.K."/>
            <person name="Koringa P.G."/>
            <person name="Iquebal M.A."/>
            <person name="Das S.P."/>
            <person name="Bit A."/>
            <person name="Patnaik S."/>
            <person name="Patel N."/>
            <person name="Shah T.M."/>
            <person name="Hinsu A."/>
            <person name="Jena J.K."/>
        </authorList>
    </citation>
    <scope>NUCLEOTIDE SEQUENCE</scope>
    <source>
        <strain evidence="3">CIFAMagur01</strain>
        <tissue evidence="3">Testis</tissue>
    </source>
</reference>
<gene>
    <name evidence="3" type="primary">c1qb</name>
    <name evidence="3" type="ORF">DAT39_003330</name>
</gene>
<feature type="non-terminal residue" evidence="3">
    <location>
        <position position="56"/>
    </location>
</feature>
<dbReference type="Proteomes" id="UP000727407">
    <property type="component" value="Unassembled WGS sequence"/>
</dbReference>
<evidence type="ECO:0000256" key="1">
    <source>
        <dbReference type="SAM" id="MobiDB-lite"/>
    </source>
</evidence>
<dbReference type="EMBL" id="QNUK01000026">
    <property type="protein sequence ID" value="KAF5906959.1"/>
    <property type="molecule type" value="Genomic_DNA"/>
</dbReference>
<sequence length="56" mass="5677">VCLSVYAILPSVLLWVVTPSVADTCKSYTGYPGVPGIPGTPGTNGKNGPRGEKGDS</sequence>
<comment type="caution">
    <text evidence="3">The sequence shown here is derived from an EMBL/GenBank/DDBJ whole genome shotgun (WGS) entry which is preliminary data.</text>
</comment>
<feature type="chain" id="PRO_5035259632" evidence="2">
    <location>
        <begin position="23"/>
        <end position="56"/>
    </location>
</feature>